<dbReference type="Proteomes" id="UP000001070">
    <property type="component" value="Unassembled WGS sequence"/>
</dbReference>
<dbReference type="OMA" id="LWPGMDW"/>
<dbReference type="InParanoid" id="B4JUJ9"/>
<dbReference type="SUPFAM" id="SSF52058">
    <property type="entry name" value="L domain-like"/>
    <property type="match status" value="1"/>
</dbReference>
<name>B4JUJ9_DROGR</name>
<dbReference type="Gene3D" id="3.80.10.10">
    <property type="entry name" value="Ribonuclease Inhibitor"/>
    <property type="match status" value="1"/>
</dbReference>
<dbReference type="EMBL" id="CH916374">
    <property type="protein sequence ID" value="EDV91169.1"/>
    <property type="molecule type" value="Genomic_DNA"/>
</dbReference>
<protein>
    <submittedName>
        <fullName evidence="1">GH17306</fullName>
    </submittedName>
</protein>
<sequence length="448" mass="51063">MSKRATSALQSSAAAQGNATPSEIHSTLLLFLEYGESRMDISKKLIAQLETTDITSTIMCLNVDQLERLMPMLAGNLTRLQLEIADVIRMDRLCREGGVSGLALVNTCLVGHAIPMPSGSNSNIHLRLLGNLLPGLLVLHMNAPVAAPFPVNLRQLRALLLRKSITQEVLDQVCQNCPQLRQLLVRNEEMPLTVLDFSEMWRCSQLRELQVPLMLRSAQTLCHLEHLEHLSLQRKQLWPRMDWLPIAKEIINAKRSELLALRFDGTWLSAPFDFSLLDLRFCTAMEELLLSNCKLNVRTRRPVLPLSCKRFCLTGCSLNQLFCYLEEADQLHLLELNDCPLLEECDDFLHQLLRQCKMKPMFGTVQLRFSHMPTLSRELISWGPRRREYNAEWLQVQESHEAEPTWKNTPGTISMTFGRPVNYAPDPEKWNDCPDTTPADLLKELGMD</sequence>
<evidence type="ECO:0000313" key="2">
    <source>
        <dbReference type="Proteomes" id="UP000001070"/>
    </source>
</evidence>
<dbReference type="InterPro" id="IPR032675">
    <property type="entry name" value="LRR_dom_sf"/>
</dbReference>
<evidence type="ECO:0000313" key="1">
    <source>
        <dbReference type="EMBL" id="EDV91169.1"/>
    </source>
</evidence>
<dbReference type="HOGENOM" id="CLU_049800_0_0_1"/>
<dbReference type="STRING" id="7222.B4JUJ9"/>
<proteinExistence type="predicted"/>
<organism evidence="2">
    <name type="scientific">Drosophila grimshawi</name>
    <name type="common">Hawaiian fruit fly</name>
    <name type="synonym">Idiomyia grimshawi</name>
    <dbReference type="NCBI Taxonomy" id="7222"/>
    <lineage>
        <taxon>Eukaryota</taxon>
        <taxon>Metazoa</taxon>
        <taxon>Ecdysozoa</taxon>
        <taxon>Arthropoda</taxon>
        <taxon>Hexapoda</taxon>
        <taxon>Insecta</taxon>
        <taxon>Pterygota</taxon>
        <taxon>Neoptera</taxon>
        <taxon>Endopterygota</taxon>
        <taxon>Diptera</taxon>
        <taxon>Brachycera</taxon>
        <taxon>Muscomorpha</taxon>
        <taxon>Ephydroidea</taxon>
        <taxon>Drosophilidae</taxon>
        <taxon>Drosophila</taxon>
        <taxon>Hawaiian Drosophila</taxon>
    </lineage>
</organism>
<dbReference type="PhylomeDB" id="B4JUJ9"/>
<dbReference type="eggNOG" id="ENOG502T91R">
    <property type="taxonomic scope" value="Eukaryota"/>
</dbReference>
<reference evidence="1 2" key="1">
    <citation type="journal article" date="2007" name="Nature">
        <title>Evolution of genes and genomes on the Drosophila phylogeny.</title>
        <authorList>
            <consortium name="Drosophila 12 Genomes Consortium"/>
            <person name="Clark A.G."/>
            <person name="Eisen M.B."/>
            <person name="Smith D.R."/>
            <person name="Bergman C.M."/>
            <person name="Oliver B."/>
            <person name="Markow T.A."/>
            <person name="Kaufman T.C."/>
            <person name="Kellis M."/>
            <person name="Gelbart W."/>
            <person name="Iyer V.N."/>
            <person name="Pollard D.A."/>
            <person name="Sackton T.B."/>
            <person name="Larracuente A.M."/>
            <person name="Singh N.D."/>
            <person name="Abad J.P."/>
            <person name="Abt D.N."/>
            <person name="Adryan B."/>
            <person name="Aguade M."/>
            <person name="Akashi H."/>
            <person name="Anderson W.W."/>
            <person name="Aquadro C.F."/>
            <person name="Ardell D.H."/>
            <person name="Arguello R."/>
            <person name="Artieri C.G."/>
            <person name="Barbash D.A."/>
            <person name="Barker D."/>
            <person name="Barsanti P."/>
            <person name="Batterham P."/>
            <person name="Batzoglou S."/>
            <person name="Begun D."/>
            <person name="Bhutkar A."/>
            <person name="Blanco E."/>
            <person name="Bosak S.A."/>
            <person name="Bradley R.K."/>
            <person name="Brand A.D."/>
            <person name="Brent M.R."/>
            <person name="Brooks A.N."/>
            <person name="Brown R.H."/>
            <person name="Butlin R.K."/>
            <person name="Caggese C."/>
            <person name="Calvi B.R."/>
            <person name="Bernardo de Carvalho A."/>
            <person name="Caspi A."/>
            <person name="Castrezana S."/>
            <person name="Celniker S.E."/>
            <person name="Chang J.L."/>
            <person name="Chapple C."/>
            <person name="Chatterji S."/>
            <person name="Chinwalla A."/>
            <person name="Civetta A."/>
            <person name="Clifton S.W."/>
            <person name="Comeron J.M."/>
            <person name="Costello J.C."/>
            <person name="Coyne J.A."/>
            <person name="Daub J."/>
            <person name="David R.G."/>
            <person name="Delcher A.L."/>
            <person name="Delehaunty K."/>
            <person name="Do C.B."/>
            <person name="Ebling H."/>
            <person name="Edwards K."/>
            <person name="Eickbush T."/>
            <person name="Evans J.D."/>
            <person name="Filipski A."/>
            <person name="Findeiss S."/>
            <person name="Freyhult E."/>
            <person name="Fulton L."/>
            <person name="Fulton R."/>
            <person name="Garcia A.C."/>
            <person name="Gardiner A."/>
            <person name="Garfield D.A."/>
            <person name="Garvin B.E."/>
            <person name="Gibson G."/>
            <person name="Gilbert D."/>
            <person name="Gnerre S."/>
            <person name="Godfrey J."/>
            <person name="Good R."/>
            <person name="Gotea V."/>
            <person name="Gravely B."/>
            <person name="Greenberg A.J."/>
            <person name="Griffiths-Jones S."/>
            <person name="Gross S."/>
            <person name="Guigo R."/>
            <person name="Gustafson E.A."/>
            <person name="Haerty W."/>
            <person name="Hahn M.W."/>
            <person name="Halligan D.L."/>
            <person name="Halpern A.L."/>
            <person name="Halter G.M."/>
            <person name="Han M.V."/>
            <person name="Heger A."/>
            <person name="Hillier L."/>
            <person name="Hinrichs A.S."/>
            <person name="Holmes I."/>
            <person name="Hoskins R.A."/>
            <person name="Hubisz M.J."/>
            <person name="Hultmark D."/>
            <person name="Huntley M.A."/>
            <person name="Jaffe D.B."/>
            <person name="Jagadeeshan S."/>
            <person name="Jeck W.R."/>
            <person name="Johnson J."/>
            <person name="Jones C.D."/>
            <person name="Jordan W.C."/>
            <person name="Karpen G.H."/>
            <person name="Kataoka E."/>
            <person name="Keightley P.D."/>
            <person name="Kheradpour P."/>
            <person name="Kirkness E.F."/>
            <person name="Koerich L.B."/>
            <person name="Kristiansen K."/>
            <person name="Kudrna D."/>
            <person name="Kulathinal R.J."/>
            <person name="Kumar S."/>
            <person name="Kwok R."/>
            <person name="Lander E."/>
            <person name="Langley C.H."/>
            <person name="Lapoint R."/>
            <person name="Lazzaro B.P."/>
            <person name="Lee S.J."/>
            <person name="Levesque L."/>
            <person name="Li R."/>
            <person name="Lin C.F."/>
            <person name="Lin M.F."/>
            <person name="Lindblad-Toh K."/>
            <person name="Llopart A."/>
            <person name="Long M."/>
            <person name="Low L."/>
            <person name="Lozovsky E."/>
            <person name="Lu J."/>
            <person name="Luo M."/>
            <person name="Machado C.A."/>
            <person name="Makalowski W."/>
            <person name="Marzo M."/>
            <person name="Matsuda M."/>
            <person name="Matzkin L."/>
            <person name="McAllister B."/>
            <person name="McBride C.S."/>
            <person name="McKernan B."/>
            <person name="McKernan K."/>
            <person name="Mendez-Lago M."/>
            <person name="Minx P."/>
            <person name="Mollenhauer M.U."/>
            <person name="Montooth K."/>
            <person name="Mount S.M."/>
            <person name="Mu X."/>
            <person name="Myers E."/>
            <person name="Negre B."/>
            <person name="Newfeld S."/>
            <person name="Nielsen R."/>
            <person name="Noor M.A."/>
            <person name="O'Grady P."/>
            <person name="Pachter L."/>
            <person name="Papaceit M."/>
            <person name="Parisi M.J."/>
            <person name="Parisi M."/>
            <person name="Parts L."/>
            <person name="Pedersen J.S."/>
            <person name="Pesole G."/>
            <person name="Phillippy A.M."/>
            <person name="Ponting C.P."/>
            <person name="Pop M."/>
            <person name="Porcelli D."/>
            <person name="Powell J.R."/>
            <person name="Prohaska S."/>
            <person name="Pruitt K."/>
            <person name="Puig M."/>
            <person name="Quesneville H."/>
            <person name="Ram K.R."/>
            <person name="Rand D."/>
            <person name="Rasmussen M.D."/>
            <person name="Reed L.K."/>
            <person name="Reenan R."/>
            <person name="Reily A."/>
            <person name="Remington K.A."/>
            <person name="Rieger T.T."/>
            <person name="Ritchie M.G."/>
            <person name="Robin C."/>
            <person name="Rogers Y.H."/>
            <person name="Rohde C."/>
            <person name="Rozas J."/>
            <person name="Rubenfield M.J."/>
            <person name="Ruiz A."/>
            <person name="Russo S."/>
            <person name="Salzberg S.L."/>
            <person name="Sanchez-Gracia A."/>
            <person name="Saranga D.J."/>
            <person name="Sato H."/>
            <person name="Schaeffer S.W."/>
            <person name="Schatz M.C."/>
            <person name="Schlenke T."/>
            <person name="Schwartz R."/>
            <person name="Segarra C."/>
            <person name="Singh R.S."/>
            <person name="Sirot L."/>
            <person name="Sirota M."/>
            <person name="Sisneros N.B."/>
            <person name="Smith C.D."/>
            <person name="Smith T.F."/>
            <person name="Spieth J."/>
            <person name="Stage D.E."/>
            <person name="Stark A."/>
            <person name="Stephan W."/>
            <person name="Strausberg R.L."/>
            <person name="Strempel S."/>
            <person name="Sturgill D."/>
            <person name="Sutton G."/>
            <person name="Sutton G.G."/>
            <person name="Tao W."/>
            <person name="Teichmann S."/>
            <person name="Tobari Y.N."/>
            <person name="Tomimura Y."/>
            <person name="Tsolas J.M."/>
            <person name="Valente V.L."/>
            <person name="Venter E."/>
            <person name="Venter J.C."/>
            <person name="Vicario S."/>
            <person name="Vieira F.G."/>
            <person name="Vilella A.J."/>
            <person name="Villasante A."/>
            <person name="Walenz B."/>
            <person name="Wang J."/>
            <person name="Wasserman M."/>
            <person name="Watts T."/>
            <person name="Wilson D."/>
            <person name="Wilson R.K."/>
            <person name="Wing R.A."/>
            <person name="Wolfner M.F."/>
            <person name="Wong A."/>
            <person name="Wong G.K."/>
            <person name="Wu C.I."/>
            <person name="Wu G."/>
            <person name="Yamamoto D."/>
            <person name="Yang H.P."/>
            <person name="Yang S.P."/>
            <person name="Yorke J.A."/>
            <person name="Yoshida K."/>
            <person name="Zdobnov E."/>
            <person name="Zhang P."/>
            <person name="Zhang Y."/>
            <person name="Zimin A.V."/>
            <person name="Baldwin J."/>
            <person name="Abdouelleil A."/>
            <person name="Abdulkadir J."/>
            <person name="Abebe A."/>
            <person name="Abera B."/>
            <person name="Abreu J."/>
            <person name="Acer S.C."/>
            <person name="Aftuck L."/>
            <person name="Alexander A."/>
            <person name="An P."/>
            <person name="Anderson E."/>
            <person name="Anderson S."/>
            <person name="Arachi H."/>
            <person name="Azer M."/>
            <person name="Bachantsang P."/>
            <person name="Barry A."/>
            <person name="Bayul T."/>
            <person name="Berlin A."/>
            <person name="Bessette D."/>
            <person name="Bloom T."/>
            <person name="Blye J."/>
            <person name="Boguslavskiy L."/>
            <person name="Bonnet C."/>
            <person name="Boukhgalter B."/>
            <person name="Bourzgui I."/>
            <person name="Brown A."/>
            <person name="Cahill P."/>
            <person name="Channer S."/>
            <person name="Cheshatsang Y."/>
            <person name="Chuda L."/>
            <person name="Citroen M."/>
            <person name="Collymore A."/>
            <person name="Cooke P."/>
            <person name="Costello M."/>
            <person name="D'Aco K."/>
            <person name="Daza R."/>
            <person name="De Haan G."/>
            <person name="DeGray S."/>
            <person name="DeMaso C."/>
            <person name="Dhargay N."/>
            <person name="Dooley K."/>
            <person name="Dooley E."/>
            <person name="Doricent M."/>
            <person name="Dorje P."/>
            <person name="Dorjee K."/>
            <person name="Dupes A."/>
            <person name="Elong R."/>
            <person name="Falk J."/>
            <person name="Farina A."/>
            <person name="Faro S."/>
            <person name="Ferguson D."/>
            <person name="Fisher S."/>
            <person name="Foley C.D."/>
            <person name="Franke A."/>
            <person name="Friedrich D."/>
            <person name="Gadbois L."/>
            <person name="Gearin G."/>
            <person name="Gearin C.R."/>
            <person name="Giannoukos G."/>
            <person name="Goode T."/>
            <person name="Graham J."/>
            <person name="Grandbois E."/>
            <person name="Grewal S."/>
            <person name="Gyaltsen K."/>
            <person name="Hafez N."/>
            <person name="Hagos B."/>
            <person name="Hall J."/>
            <person name="Henson C."/>
            <person name="Hollinger A."/>
            <person name="Honan T."/>
            <person name="Huard M.D."/>
            <person name="Hughes L."/>
            <person name="Hurhula B."/>
            <person name="Husby M.E."/>
            <person name="Kamat A."/>
            <person name="Kanga B."/>
            <person name="Kashin S."/>
            <person name="Khazanovich D."/>
            <person name="Kisner P."/>
            <person name="Lance K."/>
            <person name="Lara M."/>
            <person name="Lee W."/>
            <person name="Lennon N."/>
            <person name="Letendre F."/>
            <person name="LeVine R."/>
            <person name="Lipovsky A."/>
            <person name="Liu X."/>
            <person name="Liu J."/>
            <person name="Liu S."/>
            <person name="Lokyitsang T."/>
            <person name="Lokyitsang Y."/>
            <person name="Lubonja R."/>
            <person name="Lui A."/>
            <person name="MacDonald P."/>
            <person name="Magnisalis V."/>
            <person name="Maru K."/>
            <person name="Matthews C."/>
            <person name="McCusker W."/>
            <person name="McDonough S."/>
            <person name="Mehta T."/>
            <person name="Meldrim J."/>
            <person name="Meneus L."/>
            <person name="Mihai O."/>
            <person name="Mihalev A."/>
            <person name="Mihova T."/>
            <person name="Mittelman R."/>
            <person name="Mlenga V."/>
            <person name="Montmayeur A."/>
            <person name="Mulrain L."/>
            <person name="Navidi A."/>
            <person name="Naylor J."/>
            <person name="Negash T."/>
            <person name="Nguyen T."/>
            <person name="Nguyen N."/>
            <person name="Nicol R."/>
            <person name="Norbu C."/>
            <person name="Norbu N."/>
            <person name="Novod N."/>
            <person name="O'Neill B."/>
            <person name="Osman S."/>
            <person name="Markiewicz E."/>
            <person name="Oyono O.L."/>
            <person name="Patti C."/>
            <person name="Phunkhang P."/>
            <person name="Pierre F."/>
            <person name="Priest M."/>
            <person name="Raghuraman S."/>
            <person name="Rege F."/>
            <person name="Reyes R."/>
            <person name="Rise C."/>
            <person name="Rogov P."/>
            <person name="Ross K."/>
            <person name="Ryan E."/>
            <person name="Settipalli S."/>
            <person name="Shea T."/>
            <person name="Sherpa N."/>
            <person name="Shi L."/>
            <person name="Shih D."/>
            <person name="Sparrow T."/>
            <person name="Spaulding J."/>
            <person name="Stalker J."/>
            <person name="Stange-Thomann N."/>
            <person name="Stavropoulos S."/>
            <person name="Stone C."/>
            <person name="Strader C."/>
            <person name="Tesfaye S."/>
            <person name="Thomson T."/>
            <person name="Thoulutsang Y."/>
            <person name="Thoulutsang D."/>
            <person name="Topham K."/>
            <person name="Topping I."/>
            <person name="Tsamla T."/>
            <person name="Vassiliev H."/>
            <person name="Vo A."/>
            <person name="Wangchuk T."/>
            <person name="Wangdi T."/>
            <person name="Weiand M."/>
            <person name="Wilkinson J."/>
            <person name="Wilson A."/>
            <person name="Yadav S."/>
            <person name="Young G."/>
            <person name="Yu Q."/>
            <person name="Zembek L."/>
            <person name="Zhong D."/>
            <person name="Zimmer A."/>
            <person name="Zwirko Z."/>
            <person name="Jaffe D.B."/>
            <person name="Alvarez P."/>
            <person name="Brockman W."/>
            <person name="Butler J."/>
            <person name="Chin C."/>
            <person name="Gnerre S."/>
            <person name="Grabherr M."/>
            <person name="Kleber M."/>
            <person name="Mauceli E."/>
            <person name="MacCallum I."/>
        </authorList>
    </citation>
    <scope>NUCLEOTIDE SEQUENCE [LARGE SCALE GENOMIC DNA]</scope>
    <source>
        <strain evidence="2">Tucson 15287-2541.00</strain>
    </source>
</reference>
<dbReference type="AlphaFoldDB" id="B4JUJ9"/>
<dbReference type="KEGG" id="dgr:6568020"/>
<keyword evidence="2" id="KW-1185">Reference proteome</keyword>
<dbReference type="OrthoDB" id="7864693at2759"/>
<accession>B4JUJ9</accession>
<gene>
    <name evidence="1" type="primary">Dgri\GH17306</name>
    <name evidence="1" type="ORF">Dgri_GH17306</name>
</gene>